<keyword evidence="2" id="KW-0808">Transferase</keyword>
<evidence type="ECO:0000259" key="1">
    <source>
        <dbReference type="Pfam" id="PF00156"/>
    </source>
</evidence>
<evidence type="ECO:0000313" key="2">
    <source>
        <dbReference type="EMBL" id="CAA9453890.1"/>
    </source>
</evidence>
<dbReference type="AlphaFoldDB" id="A0A6J4QSU7"/>
<dbReference type="Pfam" id="PF00156">
    <property type="entry name" value="Pribosyltran"/>
    <property type="match status" value="1"/>
</dbReference>
<dbReference type="Gene3D" id="3.40.50.2020">
    <property type="match status" value="1"/>
</dbReference>
<proteinExistence type="predicted"/>
<gene>
    <name evidence="2" type="ORF">AVDCRST_MAG02-1275</name>
</gene>
<dbReference type="InterPro" id="IPR000836">
    <property type="entry name" value="PRTase_dom"/>
</dbReference>
<dbReference type="EMBL" id="CADCVH010000042">
    <property type="protein sequence ID" value="CAA9453890.1"/>
    <property type="molecule type" value="Genomic_DNA"/>
</dbReference>
<sequence length="219" mass="23974">MIGAGPPFRDRRDAGEKLATRLIQHRDRRPVVFALPRGGVPVGYEVALALDAPLDVIVARKLGAPDQPEYGIGAVAPGVRVLNEGAVRRLGIPEEYLDRITHLETAEVERRLLHFRGDLSEADVSGRTAILVDDGLATGVTARAAVEALRLRGPERIVLAVPVCAAQTAELFRTEVDDVVCLKCPSDLGAIGFWYRDFEQTPDEEVVRLLEDSRRRPPS</sequence>
<dbReference type="GO" id="GO:0016757">
    <property type="term" value="F:glycosyltransferase activity"/>
    <property type="evidence" value="ECO:0007669"/>
    <property type="project" value="UniProtKB-KW"/>
</dbReference>
<dbReference type="InterPro" id="IPR029057">
    <property type="entry name" value="PRTase-like"/>
</dbReference>
<dbReference type="CDD" id="cd06223">
    <property type="entry name" value="PRTases_typeI"/>
    <property type="match status" value="1"/>
</dbReference>
<dbReference type="Gene3D" id="3.30.1310.20">
    <property type="entry name" value="PRTase-like"/>
    <property type="match status" value="1"/>
</dbReference>
<reference evidence="2" key="1">
    <citation type="submission" date="2020-02" db="EMBL/GenBank/DDBJ databases">
        <authorList>
            <person name="Meier V. D."/>
        </authorList>
    </citation>
    <scope>NUCLEOTIDE SEQUENCE</scope>
    <source>
        <strain evidence="2">AVDCRST_MAG02</strain>
    </source>
</reference>
<name>A0A6J4QSU7_9ACTN</name>
<dbReference type="SUPFAM" id="SSF53271">
    <property type="entry name" value="PRTase-like"/>
    <property type="match status" value="1"/>
</dbReference>
<keyword evidence="2" id="KW-0328">Glycosyltransferase</keyword>
<feature type="domain" description="Phosphoribosyltransferase" evidence="1">
    <location>
        <begin position="14"/>
        <end position="185"/>
    </location>
</feature>
<accession>A0A6J4QSU7</accession>
<protein>
    <submittedName>
        <fullName evidence="2">Phosphoribosyltransferase</fullName>
    </submittedName>
</protein>
<organism evidence="2">
    <name type="scientific">uncultured Rubrobacteraceae bacterium</name>
    <dbReference type="NCBI Taxonomy" id="349277"/>
    <lineage>
        <taxon>Bacteria</taxon>
        <taxon>Bacillati</taxon>
        <taxon>Actinomycetota</taxon>
        <taxon>Rubrobacteria</taxon>
        <taxon>Rubrobacterales</taxon>
        <taxon>Rubrobacteraceae</taxon>
        <taxon>environmental samples</taxon>
    </lineage>
</organism>